<dbReference type="AlphaFoldDB" id="A0A923L4L2"/>
<sequence>MSTFKRIRAILASNIEEKFRKEEDPEVEVNRFIREIEQELRELNVESDAAITAMNRTRRQLEECRSEMKKMERYAIKSLEVDDEDKARRFLMEKANLKVKLQDLEKQYELASLKAEQMKLAQEKLKYDVMELKNKRDTLVGRLQVAESKKKAMENGPSQSNVRLTKFDQLEEKANRALAEAEALEELRYGIDSDIEAISSPYDESIDIEMAELKGKLK</sequence>
<dbReference type="PANTHER" id="PTHR31088">
    <property type="entry name" value="MEMBRANE-ASSOCIATED PROTEIN VIPP1, CHLOROPLASTIC"/>
    <property type="match status" value="1"/>
</dbReference>
<dbReference type="EMBL" id="JACOOL010000003">
    <property type="protein sequence ID" value="MBC5636362.1"/>
    <property type="molecule type" value="Genomic_DNA"/>
</dbReference>
<name>A0A923L4L2_9BACI</name>
<reference evidence="3" key="1">
    <citation type="submission" date="2020-08" db="EMBL/GenBank/DDBJ databases">
        <title>Genome public.</title>
        <authorList>
            <person name="Liu C."/>
            <person name="Sun Q."/>
        </authorList>
    </citation>
    <scope>NUCLEOTIDE SEQUENCE</scope>
    <source>
        <strain evidence="3">BX22</strain>
    </source>
</reference>
<dbReference type="RefSeq" id="WP_186869070.1">
    <property type="nucleotide sequence ID" value="NZ_JACOOL010000003.1"/>
</dbReference>
<evidence type="ECO:0000256" key="2">
    <source>
        <dbReference type="SAM" id="Coils"/>
    </source>
</evidence>
<keyword evidence="2" id="KW-0175">Coiled coil</keyword>
<gene>
    <name evidence="3" type="ORF">H8S33_05905</name>
</gene>
<evidence type="ECO:0000313" key="3">
    <source>
        <dbReference type="EMBL" id="MBC5636362.1"/>
    </source>
</evidence>
<feature type="coiled-coil region" evidence="2">
    <location>
        <begin position="33"/>
        <end position="187"/>
    </location>
</feature>
<keyword evidence="4" id="KW-1185">Reference proteome</keyword>
<dbReference type="PANTHER" id="PTHR31088:SF6">
    <property type="entry name" value="PHAGE SHOCK PROTEIN A"/>
    <property type="match status" value="1"/>
</dbReference>
<dbReference type="Pfam" id="PF04012">
    <property type="entry name" value="PspA_IM30"/>
    <property type="match status" value="1"/>
</dbReference>
<accession>A0A923L4L2</accession>
<protein>
    <submittedName>
        <fullName evidence="3">PspA/IM30 family protein</fullName>
    </submittedName>
</protein>
<comment type="caution">
    <text evidence="3">The sequence shown here is derived from an EMBL/GenBank/DDBJ whole genome shotgun (WGS) entry which is preliminary data.</text>
</comment>
<dbReference type="Proteomes" id="UP000637359">
    <property type="component" value="Unassembled WGS sequence"/>
</dbReference>
<proteinExistence type="inferred from homology"/>
<organism evidence="3 4">
    <name type="scientific">Ornithinibacillus hominis</name>
    <dbReference type="NCBI Taxonomy" id="2763055"/>
    <lineage>
        <taxon>Bacteria</taxon>
        <taxon>Bacillati</taxon>
        <taxon>Bacillota</taxon>
        <taxon>Bacilli</taxon>
        <taxon>Bacillales</taxon>
        <taxon>Bacillaceae</taxon>
        <taxon>Ornithinibacillus</taxon>
    </lineage>
</organism>
<evidence type="ECO:0000313" key="4">
    <source>
        <dbReference type="Proteomes" id="UP000637359"/>
    </source>
</evidence>
<dbReference type="InterPro" id="IPR007157">
    <property type="entry name" value="PspA_VIPP1"/>
</dbReference>
<comment type="similarity">
    <text evidence="1">Belongs to the PspA/Vipp/IM30 family.</text>
</comment>
<evidence type="ECO:0000256" key="1">
    <source>
        <dbReference type="ARBA" id="ARBA00043985"/>
    </source>
</evidence>